<dbReference type="AlphaFoldDB" id="A0A8H6QID7"/>
<dbReference type="EMBL" id="JACBAF010001804">
    <property type="protein sequence ID" value="KAF7173059.1"/>
    <property type="molecule type" value="Genomic_DNA"/>
</dbReference>
<organism evidence="2 3">
    <name type="scientific">Aspergillus hiratsukae</name>
    <dbReference type="NCBI Taxonomy" id="1194566"/>
    <lineage>
        <taxon>Eukaryota</taxon>
        <taxon>Fungi</taxon>
        <taxon>Dikarya</taxon>
        <taxon>Ascomycota</taxon>
        <taxon>Pezizomycotina</taxon>
        <taxon>Eurotiomycetes</taxon>
        <taxon>Eurotiomycetidae</taxon>
        <taxon>Eurotiales</taxon>
        <taxon>Aspergillaceae</taxon>
        <taxon>Aspergillus</taxon>
        <taxon>Aspergillus subgen. Fumigati</taxon>
    </lineage>
</organism>
<comment type="caution">
    <text evidence="2">The sequence shown here is derived from an EMBL/GenBank/DDBJ whole genome shotgun (WGS) entry which is preliminary data.</text>
</comment>
<accession>A0A8H6QID7</accession>
<name>A0A8H6QID7_9EURO</name>
<protein>
    <submittedName>
        <fullName evidence="2">Uncharacterized protein</fullName>
    </submittedName>
</protein>
<evidence type="ECO:0000313" key="3">
    <source>
        <dbReference type="Proteomes" id="UP000662466"/>
    </source>
</evidence>
<proteinExistence type="predicted"/>
<evidence type="ECO:0000313" key="2">
    <source>
        <dbReference type="EMBL" id="KAF7173059.1"/>
    </source>
</evidence>
<reference evidence="2" key="1">
    <citation type="submission" date="2020-06" db="EMBL/GenBank/DDBJ databases">
        <title>Draft genome sequences of strains closely related to Aspergillus parafelis and Aspergillus hiratsukae.</title>
        <authorList>
            <person name="Dos Santos R.A.C."/>
            <person name="Rivero-Menendez O."/>
            <person name="Steenwyk J.L."/>
            <person name="Mead M.E."/>
            <person name="Goldman G.H."/>
            <person name="Alastruey-Izquierdo A."/>
            <person name="Rokas A."/>
        </authorList>
    </citation>
    <scope>NUCLEOTIDE SEQUENCE</scope>
    <source>
        <strain evidence="2">CNM-CM6106</strain>
    </source>
</reference>
<gene>
    <name evidence="2" type="ORF">CNMCM6106_007186</name>
</gene>
<sequence>MEQDLSLSLRAASPESEVQSESLTSQHEIQTVDLDEWALHVSPSSGSTQALQEKSFNNSLTESKLLDIGAGTRFHGFTGQYILSSKEPDLYLHPDSTTMPRSSLRAGGVSHGHDYMLDKSKKILELQWMLNRVLALSGAANVHEEDYDPDLGFDLVSSLTALQWEGFRRRAR</sequence>
<feature type="region of interest" description="Disordered" evidence="1">
    <location>
        <begin position="1"/>
        <end position="25"/>
    </location>
</feature>
<feature type="compositionally biased region" description="Polar residues" evidence="1">
    <location>
        <begin position="16"/>
        <end position="25"/>
    </location>
</feature>
<dbReference type="Proteomes" id="UP000662466">
    <property type="component" value="Unassembled WGS sequence"/>
</dbReference>
<evidence type="ECO:0000256" key="1">
    <source>
        <dbReference type="SAM" id="MobiDB-lite"/>
    </source>
</evidence>